<evidence type="ECO:0000313" key="2">
    <source>
        <dbReference type="EMBL" id="SED20002.1"/>
    </source>
</evidence>
<keyword evidence="3" id="KW-1185">Reference proteome</keyword>
<proteinExistence type="predicted"/>
<evidence type="ECO:0000313" key="3">
    <source>
        <dbReference type="Proteomes" id="UP000198742"/>
    </source>
</evidence>
<dbReference type="AlphaFoldDB" id="A0A1H4YPV6"/>
<evidence type="ECO:0000256" key="1">
    <source>
        <dbReference type="SAM" id="Phobius"/>
    </source>
</evidence>
<dbReference type="OrthoDB" id="5198533at2"/>
<feature type="transmembrane region" description="Helical" evidence="1">
    <location>
        <begin position="105"/>
        <end position="126"/>
    </location>
</feature>
<protein>
    <submittedName>
        <fullName evidence="2">Uncharacterized protein</fullName>
    </submittedName>
</protein>
<accession>A0A1H4YPV6</accession>
<name>A0A1H4YPV6_9ACTN</name>
<keyword evidence="1" id="KW-0812">Transmembrane</keyword>
<organism evidence="2 3">
    <name type="scientific">Nocardioides exalbidus</name>
    <dbReference type="NCBI Taxonomy" id="402596"/>
    <lineage>
        <taxon>Bacteria</taxon>
        <taxon>Bacillati</taxon>
        <taxon>Actinomycetota</taxon>
        <taxon>Actinomycetes</taxon>
        <taxon>Propionibacteriales</taxon>
        <taxon>Nocardioidaceae</taxon>
        <taxon>Nocardioides</taxon>
    </lineage>
</organism>
<dbReference type="STRING" id="402596.SAMN04489844_3898"/>
<dbReference type="EMBL" id="FNRT01000002">
    <property type="protein sequence ID" value="SED20002.1"/>
    <property type="molecule type" value="Genomic_DNA"/>
</dbReference>
<keyword evidence="1" id="KW-0472">Membrane</keyword>
<keyword evidence="1" id="KW-1133">Transmembrane helix</keyword>
<dbReference type="RefSeq" id="WP_090971243.1">
    <property type="nucleotide sequence ID" value="NZ_FNRT01000002.1"/>
</dbReference>
<gene>
    <name evidence="2" type="ORF">SAMN04489844_3898</name>
</gene>
<sequence length="210" mass="22402">MKLFADTPLRRTLQVVADLLFVAWLCLWVWAGMAVHDGTEQLAGPARQTDSAASSMAEQLRDAGGRLSGTPLVGDELAVPFDKAAEASDGLASAGRDTVDAVERLALLLGLSVATIPILIVSAIHLPIRWRFIREATAGARFIDAQEDLDLFALRALAHQPMRVLAQVSDDPAGAWRARDPDVVRRLAALELADVGLRPKKLPGSPGTAA</sequence>
<feature type="transmembrane region" description="Helical" evidence="1">
    <location>
        <begin position="12"/>
        <end position="31"/>
    </location>
</feature>
<reference evidence="3" key="1">
    <citation type="submission" date="2016-10" db="EMBL/GenBank/DDBJ databases">
        <authorList>
            <person name="Varghese N."/>
            <person name="Submissions S."/>
        </authorList>
    </citation>
    <scope>NUCLEOTIDE SEQUENCE [LARGE SCALE GENOMIC DNA]</scope>
    <source>
        <strain evidence="3">DSM 22017</strain>
    </source>
</reference>
<dbReference type="Proteomes" id="UP000198742">
    <property type="component" value="Unassembled WGS sequence"/>
</dbReference>